<organism evidence="3 4">
    <name type="scientific">Microbotryum intermedium</name>
    <dbReference type="NCBI Taxonomy" id="269621"/>
    <lineage>
        <taxon>Eukaryota</taxon>
        <taxon>Fungi</taxon>
        <taxon>Dikarya</taxon>
        <taxon>Basidiomycota</taxon>
        <taxon>Pucciniomycotina</taxon>
        <taxon>Microbotryomycetes</taxon>
        <taxon>Microbotryales</taxon>
        <taxon>Microbotryaceae</taxon>
        <taxon>Microbotryum</taxon>
    </lineage>
</organism>
<proteinExistence type="predicted"/>
<dbReference type="GO" id="GO:0008237">
    <property type="term" value="F:metallopeptidase activity"/>
    <property type="evidence" value="ECO:0007669"/>
    <property type="project" value="InterPro"/>
</dbReference>
<accession>A0A238FND4</accession>
<reference evidence="4" key="1">
    <citation type="submission" date="2016-09" db="EMBL/GenBank/DDBJ databases">
        <authorList>
            <person name="Jeantristanb JTB J.-T."/>
            <person name="Ricardo R."/>
        </authorList>
    </citation>
    <scope>NUCLEOTIDE SEQUENCE [LARGE SCALE GENOMIC DNA]</scope>
</reference>
<dbReference type="GO" id="GO:0008270">
    <property type="term" value="F:zinc ion binding"/>
    <property type="evidence" value="ECO:0007669"/>
    <property type="project" value="TreeGrafter"/>
</dbReference>
<protein>
    <submittedName>
        <fullName evidence="3">BQ2448_6111 protein</fullName>
    </submittedName>
</protein>
<dbReference type="SUPFAM" id="SSF55486">
    <property type="entry name" value="Metalloproteases ('zincins'), catalytic domain"/>
    <property type="match status" value="1"/>
</dbReference>
<feature type="domain" description="Putative peptidase" evidence="2">
    <location>
        <begin position="123"/>
        <end position="301"/>
    </location>
</feature>
<dbReference type="InterPro" id="IPR024079">
    <property type="entry name" value="MetalloPept_cat_dom_sf"/>
</dbReference>
<dbReference type="InterPro" id="IPR039124">
    <property type="entry name" value="PRA1-like"/>
</dbReference>
<dbReference type="STRING" id="269621.A0A238FND4"/>
<dbReference type="InterPro" id="IPR029482">
    <property type="entry name" value="HRXXH"/>
</dbReference>
<evidence type="ECO:0000313" key="4">
    <source>
        <dbReference type="Proteomes" id="UP000198372"/>
    </source>
</evidence>
<dbReference type="AlphaFoldDB" id="A0A238FND4"/>
<dbReference type="GO" id="GO:0005576">
    <property type="term" value="C:extracellular region"/>
    <property type="evidence" value="ECO:0007669"/>
    <property type="project" value="TreeGrafter"/>
</dbReference>
<dbReference type="GO" id="GO:0009986">
    <property type="term" value="C:cell surface"/>
    <property type="evidence" value="ECO:0007669"/>
    <property type="project" value="TreeGrafter"/>
</dbReference>
<dbReference type="GO" id="GO:0005178">
    <property type="term" value="F:integrin binding"/>
    <property type="evidence" value="ECO:0007669"/>
    <property type="project" value="TreeGrafter"/>
</dbReference>
<dbReference type="PANTHER" id="PTHR39399:SF1">
    <property type="entry name" value="PROTEIN ZPS1"/>
    <property type="match status" value="1"/>
</dbReference>
<feature type="signal peptide" evidence="1">
    <location>
        <begin position="1"/>
        <end position="18"/>
    </location>
</feature>
<sequence length="318" mass="34398">MRSAFLISTILFSLGASAAPFLAADRVSSLAVVKRHSDHSTTQDASSNPSFTTEVTIHESCSPAQTHHLRQGLEEMLALAKHAKGRVLEKGETDQLYMFVSLGLPNLFEFLQKFLTFPSLSLNSTYFGNASSASVIGYYSQIALGNKAGVVLRCDDPDKNCATQTTAEGPWAGHYRGKNASEETVICPPSFNITNRVSLSELCWDGRLIGSGNPSHYLGADLSELSVHLHRLTHIPSVTFNHVIHAEYDRSDSSLSAEDYVESLELASTNNSLAAFNSDTLQFFALDAYARDVAYAPNGCTVSMDQAMAEEAAGGHSH</sequence>
<dbReference type="Proteomes" id="UP000198372">
    <property type="component" value="Unassembled WGS sequence"/>
</dbReference>
<feature type="chain" id="PRO_5012330785" evidence="1">
    <location>
        <begin position="19"/>
        <end position="318"/>
    </location>
</feature>
<evidence type="ECO:0000313" key="3">
    <source>
        <dbReference type="EMBL" id="SCV73681.1"/>
    </source>
</evidence>
<dbReference type="GO" id="GO:0009277">
    <property type="term" value="C:fungal-type cell wall"/>
    <property type="evidence" value="ECO:0007669"/>
    <property type="project" value="TreeGrafter"/>
</dbReference>
<evidence type="ECO:0000256" key="1">
    <source>
        <dbReference type="SAM" id="SignalP"/>
    </source>
</evidence>
<keyword evidence="4" id="KW-1185">Reference proteome</keyword>
<keyword evidence="1" id="KW-0732">Signal</keyword>
<evidence type="ECO:0000259" key="2">
    <source>
        <dbReference type="Pfam" id="PF13933"/>
    </source>
</evidence>
<dbReference type="PANTHER" id="PTHR39399">
    <property type="entry name" value="PROTEIN ZPS1"/>
    <property type="match status" value="1"/>
</dbReference>
<feature type="domain" description="Putative peptidase" evidence="2">
    <location>
        <begin position="18"/>
        <end position="97"/>
    </location>
</feature>
<dbReference type="Pfam" id="PF13933">
    <property type="entry name" value="HRXXH"/>
    <property type="match status" value="2"/>
</dbReference>
<name>A0A238FND4_9BASI</name>
<dbReference type="OrthoDB" id="4689212at2759"/>
<dbReference type="Gene3D" id="3.40.390.10">
    <property type="entry name" value="Collagenase (Catalytic Domain)"/>
    <property type="match status" value="1"/>
</dbReference>
<dbReference type="EMBL" id="FMSP01000019">
    <property type="protein sequence ID" value="SCV73681.1"/>
    <property type="molecule type" value="Genomic_DNA"/>
</dbReference>
<gene>
    <name evidence="3" type="ORF">BQ2448_6111</name>
</gene>